<evidence type="ECO:0000313" key="1">
    <source>
        <dbReference type="EMBL" id="KAK9736932.1"/>
    </source>
</evidence>
<dbReference type="Proteomes" id="UP001458880">
    <property type="component" value="Unassembled WGS sequence"/>
</dbReference>
<dbReference type="EMBL" id="JASPKY010000107">
    <property type="protein sequence ID" value="KAK9736932.1"/>
    <property type="molecule type" value="Genomic_DNA"/>
</dbReference>
<dbReference type="AlphaFoldDB" id="A0AAW1LT07"/>
<gene>
    <name evidence="1" type="ORF">QE152_g11168</name>
</gene>
<comment type="caution">
    <text evidence="1">The sequence shown here is derived from an EMBL/GenBank/DDBJ whole genome shotgun (WGS) entry which is preliminary data.</text>
</comment>
<keyword evidence="2" id="KW-1185">Reference proteome</keyword>
<protein>
    <submittedName>
        <fullName evidence="1">Uncharacterized protein</fullName>
    </submittedName>
</protein>
<proteinExistence type="predicted"/>
<reference evidence="1 2" key="1">
    <citation type="journal article" date="2024" name="BMC Genomics">
        <title>De novo assembly and annotation of Popillia japonica's genome with initial clues to its potential as an invasive pest.</title>
        <authorList>
            <person name="Cucini C."/>
            <person name="Boschi S."/>
            <person name="Funari R."/>
            <person name="Cardaioli E."/>
            <person name="Iannotti N."/>
            <person name="Marturano G."/>
            <person name="Paoli F."/>
            <person name="Bruttini M."/>
            <person name="Carapelli A."/>
            <person name="Frati F."/>
            <person name="Nardi F."/>
        </authorList>
    </citation>
    <scope>NUCLEOTIDE SEQUENCE [LARGE SCALE GENOMIC DNA]</scope>
    <source>
        <strain evidence="1">DMR45628</strain>
    </source>
</reference>
<evidence type="ECO:0000313" key="2">
    <source>
        <dbReference type="Proteomes" id="UP001458880"/>
    </source>
</evidence>
<name>A0AAW1LT07_POPJA</name>
<organism evidence="1 2">
    <name type="scientific">Popillia japonica</name>
    <name type="common">Japanese beetle</name>
    <dbReference type="NCBI Taxonomy" id="7064"/>
    <lineage>
        <taxon>Eukaryota</taxon>
        <taxon>Metazoa</taxon>
        <taxon>Ecdysozoa</taxon>
        <taxon>Arthropoda</taxon>
        <taxon>Hexapoda</taxon>
        <taxon>Insecta</taxon>
        <taxon>Pterygota</taxon>
        <taxon>Neoptera</taxon>
        <taxon>Endopterygota</taxon>
        <taxon>Coleoptera</taxon>
        <taxon>Polyphaga</taxon>
        <taxon>Scarabaeiformia</taxon>
        <taxon>Scarabaeidae</taxon>
        <taxon>Rutelinae</taxon>
        <taxon>Popillia</taxon>
    </lineage>
</organism>
<accession>A0AAW1LT07</accession>
<sequence length="83" mass="9605">MPTLEEYADEHCNTDNVQLRNWGEVRSKINEAAISRKFIKCAKRECEVRKRTDELSLISTGEQRAGCTDPIFQPLYRPHLPTV</sequence>